<reference evidence="10 11" key="1">
    <citation type="submission" date="2018-02" db="EMBL/GenBank/DDBJ databases">
        <title>The complete genome of two Bacillus pumilus strains from Cuatro Cienegas, Coahuila, Mexico.</title>
        <authorList>
            <person name="Zarza E."/>
            <person name="Alcaraz L.D."/>
            <person name="Aguilar-Salinas B."/>
            <person name="Islas A."/>
            <person name="Olmedo-Alvarez G."/>
        </authorList>
    </citation>
    <scope>NUCLEOTIDE SEQUENCE [LARGE SCALE GENOMIC DNA]</scope>
    <source>
        <strain evidence="10 11">145</strain>
    </source>
</reference>
<feature type="transmembrane region" description="Helical" evidence="7">
    <location>
        <begin position="319"/>
        <end position="352"/>
    </location>
</feature>
<comment type="similarity">
    <text evidence="6">Belongs to the ABC-4 integral membrane protein family.</text>
</comment>
<dbReference type="InterPro" id="IPR050250">
    <property type="entry name" value="Macrolide_Exporter_MacB"/>
</dbReference>
<gene>
    <name evidence="10" type="ORF">C5695_07225</name>
</gene>
<dbReference type="EMBL" id="CP027116">
    <property type="protein sequence ID" value="AVM23628.1"/>
    <property type="molecule type" value="Genomic_DNA"/>
</dbReference>
<evidence type="ECO:0000256" key="1">
    <source>
        <dbReference type="ARBA" id="ARBA00004651"/>
    </source>
</evidence>
<organism evidence="10 11">
    <name type="scientific">Bacillus pumilus</name>
    <name type="common">Bacillus mesentericus</name>
    <dbReference type="NCBI Taxonomy" id="1408"/>
    <lineage>
        <taxon>Bacteria</taxon>
        <taxon>Bacillati</taxon>
        <taxon>Bacillota</taxon>
        <taxon>Bacilli</taxon>
        <taxon>Bacillales</taxon>
        <taxon>Bacillaceae</taxon>
        <taxon>Bacillus</taxon>
    </lineage>
</organism>
<dbReference type="GO" id="GO:0022857">
    <property type="term" value="F:transmembrane transporter activity"/>
    <property type="evidence" value="ECO:0007669"/>
    <property type="project" value="TreeGrafter"/>
</dbReference>
<feature type="transmembrane region" description="Helical" evidence="7">
    <location>
        <begin position="274"/>
        <end position="298"/>
    </location>
</feature>
<keyword evidence="2" id="KW-1003">Cell membrane</keyword>
<keyword evidence="3 7" id="KW-0812">Transmembrane</keyword>
<evidence type="ECO:0000256" key="5">
    <source>
        <dbReference type="ARBA" id="ARBA00023136"/>
    </source>
</evidence>
<keyword evidence="4 7" id="KW-1133">Transmembrane helix</keyword>
<dbReference type="GO" id="GO:0005886">
    <property type="term" value="C:plasma membrane"/>
    <property type="evidence" value="ECO:0007669"/>
    <property type="project" value="UniProtKB-SubCell"/>
</dbReference>
<evidence type="ECO:0000256" key="7">
    <source>
        <dbReference type="SAM" id="Phobius"/>
    </source>
</evidence>
<evidence type="ECO:0000256" key="3">
    <source>
        <dbReference type="ARBA" id="ARBA00022692"/>
    </source>
</evidence>
<evidence type="ECO:0000259" key="8">
    <source>
        <dbReference type="Pfam" id="PF02687"/>
    </source>
</evidence>
<evidence type="ECO:0000256" key="6">
    <source>
        <dbReference type="ARBA" id="ARBA00038076"/>
    </source>
</evidence>
<accession>A0AAD0HM97</accession>
<dbReference type="Proteomes" id="UP000264960">
    <property type="component" value="Chromosome"/>
</dbReference>
<dbReference type="RefSeq" id="WP_117730145.1">
    <property type="nucleotide sequence ID" value="NZ_CP027116.1"/>
</dbReference>
<sequence>MKLFENIKIAMNSVLAHKLRSILTMLGIIIGVGSVIAVVAIGQGGEQMLKGSISGPNNTIDMTYTPSDEELNANPNALFDATFTEEDIKSIETMNGVKQVASSTAQGMQLRFQDTTVDATVNGINEGYTNVHSLQIAEGQNLKDIDFRSGRRAALISEGLEKELFNGQKALGEMIWMNGQPVEVVGVLAKQKGMFSFDMNEIYVPFAMLTSTFGMNEYDKLSIQVTQADQMKEVGKNAAALLNDHHHTEDAYEMINMEEIAEGIGQITSVMTTIIGSIAGISLLVGGIGVMNIMLVSVTERTREIGIRKAIGATRAQILVQFLIESVVLTLIGGLMGIALGLGGASLVSLFAGWPSLVSWQVIFGGVLFSMLIGIVFGLIPANKAARLDPIDSLRYE</sequence>
<dbReference type="AlphaFoldDB" id="A0AAD0HM97"/>
<keyword evidence="5 7" id="KW-0472">Membrane</keyword>
<evidence type="ECO:0000256" key="2">
    <source>
        <dbReference type="ARBA" id="ARBA00022475"/>
    </source>
</evidence>
<name>A0AAD0HM97_BACPU</name>
<feature type="transmembrane region" description="Helical" evidence="7">
    <location>
        <begin position="21"/>
        <end position="42"/>
    </location>
</feature>
<dbReference type="InterPro" id="IPR003838">
    <property type="entry name" value="ABC3_permease_C"/>
</dbReference>
<dbReference type="InterPro" id="IPR025857">
    <property type="entry name" value="MacB_PCD"/>
</dbReference>
<evidence type="ECO:0000259" key="9">
    <source>
        <dbReference type="Pfam" id="PF12704"/>
    </source>
</evidence>
<dbReference type="PANTHER" id="PTHR30572:SF4">
    <property type="entry name" value="ABC TRANSPORTER PERMEASE YTRF"/>
    <property type="match status" value="1"/>
</dbReference>
<evidence type="ECO:0000313" key="11">
    <source>
        <dbReference type="Proteomes" id="UP000264960"/>
    </source>
</evidence>
<evidence type="ECO:0000313" key="10">
    <source>
        <dbReference type="EMBL" id="AVM23628.1"/>
    </source>
</evidence>
<dbReference type="PANTHER" id="PTHR30572">
    <property type="entry name" value="MEMBRANE COMPONENT OF TRANSPORTER-RELATED"/>
    <property type="match status" value="1"/>
</dbReference>
<feature type="domain" description="ABC3 transporter permease C-terminal" evidence="8">
    <location>
        <begin position="277"/>
        <end position="390"/>
    </location>
</feature>
<protein>
    <submittedName>
        <fullName evidence="10">Macrolide ABC transporter permease</fullName>
    </submittedName>
</protein>
<proteinExistence type="inferred from homology"/>
<dbReference type="Pfam" id="PF12704">
    <property type="entry name" value="MacB_PCD"/>
    <property type="match status" value="1"/>
</dbReference>
<comment type="subcellular location">
    <subcellularLocation>
        <location evidence="1">Cell membrane</location>
        <topology evidence="1">Multi-pass membrane protein</topology>
    </subcellularLocation>
</comment>
<feature type="transmembrane region" description="Helical" evidence="7">
    <location>
        <begin position="358"/>
        <end position="380"/>
    </location>
</feature>
<dbReference type="Pfam" id="PF02687">
    <property type="entry name" value="FtsX"/>
    <property type="match status" value="1"/>
</dbReference>
<feature type="domain" description="MacB-like periplasmic core" evidence="9">
    <location>
        <begin position="21"/>
        <end position="238"/>
    </location>
</feature>
<evidence type="ECO:0000256" key="4">
    <source>
        <dbReference type="ARBA" id="ARBA00022989"/>
    </source>
</evidence>